<evidence type="ECO:0000256" key="1">
    <source>
        <dbReference type="ARBA" id="ARBA00022490"/>
    </source>
</evidence>
<dbReference type="FunFam" id="2.60.40.4380:FF:000002">
    <property type="entry name" value="Translational regulator CsrA"/>
    <property type="match status" value="1"/>
</dbReference>
<keyword evidence="1" id="KW-0963">Cytoplasm</keyword>
<keyword evidence="4" id="KW-0694">RNA-binding</keyword>
<dbReference type="GO" id="GO:0005829">
    <property type="term" value="C:cytosol"/>
    <property type="evidence" value="ECO:0007669"/>
    <property type="project" value="TreeGrafter"/>
</dbReference>
<dbReference type="PANTHER" id="PTHR34984:SF1">
    <property type="entry name" value="CARBON STORAGE REGULATOR"/>
    <property type="match status" value="1"/>
</dbReference>
<evidence type="ECO:0008006" key="6">
    <source>
        <dbReference type="Google" id="ProtNLM"/>
    </source>
</evidence>
<dbReference type="Pfam" id="PF02599">
    <property type="entry name" value="CsrA"/>
    <property type="match status" value="1"/>
</dbReference>
<evidence type="ECO:0000256" key="3">
    <source>
        <dbReference type="ARBA" id="ARBA00022845"/>
    </source>
</evidence>
<gene>
    <name evidence="5" type="ORF">LCGC14_0772350</name>
</gene>
<dbReference type="Gene3D" id="2.60.40.4380">
    <property type="entry name" value="Translational regulator CsrA"/>
    <property type="match status" value="1"/>
</dbReference>
<dbReference type="GO" id="GO:0006109">
    <property type="term" value="P:regulation of carbohydrate metabolic process"/>
    <property type="evidence" value="ECO:0007669"/>
    <property type="project" value="InterPro"/>
</dbReference>
<name>A0A0F9PY36_9ZZZZ</name>
<comment type="caution">
    <text evidence="5">The sequence shown here is derived from an EMBL/GenBank/DDBJ whole genome shotgun (WGS) entry which is preliminary data.</text>
</comment>
<evidence type="ECO:0000256" key="4">
    <source>
        <dbReference type="ARBA" id="ARBA00022884"/>
    </source>
</evidence>
<accession>A0A0F9PY36</accession>
<dbReference type="InterPro" id="IPR003751">
    <property type="entry name" value="CsrA"/>
</dbReference>
<proteinExistence type="inferred from homology"/>
<dbReference type="InterPro" id="IPR036107">
    <property type="entry name" value="CsrA_sf"/>
</dbReference>
<keyword evidence="3" id="KW-0810">Translation regulation</keyword>
<dbReference type="GO" id="GO:0048027">
    <property type="term" value="F:mRNA 5'-UTR binding"/>
    <property type="evidence" value="ECO:0007669"/>
    <property type="project" value="TreeGrafter"/>
</dbReference>
<evidence type="ECO:0000256" key="2">
    <source>
        <dbReference type="ARBA" id="ARBA00022491"/>
    </source>
</evidence>
<dbReference type="SUPFAM" id="SSF117130">
    <property type="entry name" value="CsrA-like"/>
    <property type="match status" value="1"/>
</dbReference>
<evidence type="ECO:0000313" key="5">
    <source>
        <dbReference type="EMBL" id="KKN36565.1"/>
    </source>
</evidence>
<organism evidence="5">
    <name type="scientific">marine sediment metagenome</name>
    <dbReference type="NCBI Taxonomy" id="412755"/>
    <lineage>
        <taxon>unclassified sequences</taxon>
        <taxon>metagenomes</taxon>
        <taxon>ecological metagenomes</taxon>
    </lineage>
</organism>
<keyword evidence="2" id="KW-0678">Repressor</keyword>
<dbReference type="HAMAP" id="MF_00167">
    <property type="entry name" value="CsrA"/>
    <property type="match status" value="1"/>
</dbReference>
<dbReference type="EMBL" id="LAZR01001957">
    <property type="protein sequence ID" value="KKN36565.1"/>
    <property type="molecule type" value="Genomic_DNA"/>
</dbReference>
<dbReference type="AlphaFoldDB" id="A0A0F9PY36"/>
<sequence>MLVLSRKVGEQIVIGDNVVVIVTDILRGRVKLGFVAPDDVPIHRREVYDAIKRENRECPRANRTVQANRTTRG</sequence>
<dbReference type="GO" id="GO:0006402">
    <property type="term" value="P:mRNA catabolic process"/>
    <property type="evidence" value="ECO:0007669"/>
    <property type="project" value="InterPro"/>
</dbReference>
<dbReference type="NCBIfam" id="TIGR00202">
    <property type="entry name" value="csrA"/>
    <property type="match status" value="1"/>
</dbReference>
<protein>
    <recommendedName>
        <fullName evidence="6">Carbon storage regulator</fullName>
    </recommendedName>
</protein>
<dbReference type="GO" id="GO:0045947">
    <property type="term" value="P:negative regulation of translational initiation"/>
    <property type="evidence" value="ECO:0007669"/>
    <property type="project" value="TreeGrafter"/>
</dbReference>
<reference evidence="5" key="1">
    <citation type="journal article" date="2015" name="Nature">
        <title>Complex archaea that bridge the gap between prokaryotes and eukaryotes.</title>
        <authorList>
            <person name="Spang A."/>
            <person name="Saw J.H."/>
            <person name="Jorgensen S.L."/>
            <person name="Zaremba-Niedzwiedzka K."/>
            <person name="Martijn J."/>
            <person name="Lind A.E."/>
            <person name="van Eijk R."/>
            <person name="Schleper C."/>
            <person name="Guy L."/>
            <person name="Ettema T.J."/>
        </authorList>
    </citation>
    <scope>NUCLEOTIDE SEQUENCE</scope>
</reference>
<dbReference type="PANTHER" id="PTHR34984">
    <property type="entry name" value="CARBON STORAGE REGULATOR"/>
    <property type="match status" value="1"/>
</dbReference>